<evidence type="ECO:0000256" key="1">
    <source>
        <dbReference type="SAM" id="SignalP"/>
    </source>
</evidence>
<name>A0ABT7DHJ7_9ACTN</name>
<feature type="signal peptide" evidence="1">
    <location>
        <begin position="1"/>
        <end position="23"/>
    </location>
</feature>
<dbReference type="Gene3D" id="3.40.50.1820">
    <property type="entry name" value="alpha/beta hydrolase"/>
    <property type="match status" value="1"/>
</dbReference>
<keyword evidence="1" id="KW-0732">Signal</keyword>
<dbReference type="Pfam" id="PF00561">
    <property type="entry name" value="Abhydrolase_1"/>
    <property type="match status" value="1"/>
</dbReference>
<evidence type="ECO:0000313" key="4">
    <source>
        <dbReference type="Proteomes" id="UP001237194"/>
    </source>
</evidence>
<dbReference type="InterPro" id="IPR006311">
    <property type="entry name" value="TAT_signal"/>
</dbReference>
<protein>
    <submittedName>
        <fullName evidence="3">Alpha/beta hydrolase</fullName>
    </submittedName>
</protein>
<keyword evidence="3" id="KW-0378">Hydrolase</keyword>
<gene>
    <name evidence="3" type="ORF">P5W92_33445</name>
</gene>
<dbReference type="GO" id="GO:0016787">
    <property type="term" value="F:hydrolase activity"/>
    <property type="evidence" value="ECO:0007669"/>
    <property type="project" value="UniProtKB-KW"/>
</dbReference>
<proteinExistence type="predicted"/>
<evidence type="ECO:0000259" key="2">
    <source>
        <dbReference type="Pfam" id="PF00561"/>
    </source>
</evidence>
<dbReference type="Proteomes" id="UP001237194">
    <property type="component" value="Unassembled WGS sequence"/>
</dbReference>
<sequence>MSLPPLPRRSLLTAAAVSVTLLAGGCSSSPQDDSPEQASAARPADLDRFHQQKLAFGSCKDYATTPADEKLFATPGLQCARLDVPLDYGSPDGEKAQIAVLRVPARGTSKGPLVLNSGGPGGTGQNFAAQTGIALAKSPVTENFDLIGFDPRGVGATKPSVHCFTPEDRRTGKARTEFVLTAGNFSAKDSQALADKCSRGSGGDKTLKAVSTRDTVQDMEILRSALGAEKLNFLGQSYGTRIGALYAQKYPKRVRAMVFDGAVDPHLGAERRLSQYAGFQASFDKMAAACTKSKDCPLGSDPERATKVFNDLARPLLAKPITYGQGLTFDYNALIDSVLAGLYYQEVWPGITKGLADVKKGDPGRLVKISQAFSGQDGQGGGSNFSEANYAITCMDEERMTTEEAVTMREKTYRAAPFVDPGTGSGGARDACEFWPVQPKTTYPFPEKVDGLPTTLTISITGDPSTPYQAGINLAKTLGGSLLTVKGEQHTIASAGTSACVNKAVAAYLIDLRAPSEESSCTL</sequence>
<reference evidence="3 4" key="1">
    <citation type="submission" date="2023-04" db="EMBL/GenBank/DDBJ databases">
        <title>A novel species of the genus Streptomyces: Streptomyces pakalii sp. nov. isolated from a Mexican soil jungle.</title>
        <authorList>
            <person name="Chavez-Hernandez M.A."/>
            <person name="Ortiz-Alvarez J."/>
            <person name="Villa-Tanaca L."/>
            <person name="Hernandez-Rodriguez C."/>
        </authorList>
    </citation>
    <scope>NUCLEOTIDE SEQUENCE [LARGE SCALE GENOMIC DNA]</scope>
    <source>
        <strain evidence="3 4">ENCB-J15</strain>
    </source>
</reference>
<feature type="domain" description="AB hydrolase-1" evidence="2">
    <location>
        <begin position="112"/>
        <end position="480"/>
    </location>
</feature>
<accession>A0ABT7DHJ7</accession>
<comment type="caution">
    <text evidence="3">The sequence shown here is derived from an EMBL/GenBank/DDBJ whole genome shotgun (WGS) entry which is preliminary data.</text>
</comment>
<dbReference type="PROSITE" id="PS51318">
    <property type="entry name" value="TAT"/>
    <property type="match status" value="1"/>
</dbReference>
<organism evidence="3 4">
    <name type="scientific">Streptomyces pakalii</name>
    <dbReference type="NCBI Taxonomy" id="3036494"/>
    <lineage>
        <taxon>Bacteria</taxon>
        <taxon>Bacillati</taxon>
        <taxon>Actinomycetota</taxon>
        <taxon>Actinomycetes</taxon>
        <taxon>Kitasatosporales</taxon>
        <taxon>Streptomycetaceae</taxon>
        <taxon>Streptomyces</taxon>
    </lineage>
</organism>
<dbReference type="PANTHER" id="PTHR43722:SF1">
    <property type="entry name" value="PROLINE IMINOPEPTIDASE"/>
    <property type="match status" value="1"/>
</dbReference>
<evidence type="ECO:0000313" key="3">
    <source>
        <dbReference type="EMBL" id="MDJ1645277.1"/>
    </source>
</evidence>
<dbReference type="PANTHER" id="PTHR43722">
    <property type="entry name" value="PROLINE IMINOPEPTIDASE"/>
    <property type="match status" value="1"/>
</dbReference>
<dbReference type="InterPro" id="IPR029058">
    <property type="entry name" value="AB_hydrolase_fold"/>
</dbReference>
<keyword evidence="4" id="KW-1185">Reference proteome</keyword>
<dbReference type="SUPFAM" id="SSF53474">
    <property type="entry name" value="alpha/beta-Hydrolases"/>
    <property type="match status" value="1"/>
</dbReference>
<feature type="chain" id="PRO_5047020517" evidence="1">
    <location>
        <begin position="24"/>
        <end position="523"/>
    </location>
</feature>
<dbReference type="EMBL" id="JARWAF010000021">
    <property type="protein sequence ID" value="MDJ1645277.1"/>
    <property type="molecule type" value="Genomic_DNA"/>
</dbReference>
<dbReference type="InterPro" id="IPR005944">
    <property type="entry name" value="Pro_iminopeptidase"/>
</dbReference>
<dbReference type="InterPro" id="IPR000073">
    <property type="entry name" value="AB_hydrolase_1"/>
</dbReference>
<dbReference type="RefSeq" id="WP_283901162.1">
    <property type="nucleotide sequence ID" value="NZ_JARWAF010000021.1"/>
</dbReference>